<evidence type="ECO:0000256" key="9">
    <source>
        <dbReference type="ARBA" id="ARBA00023284"/>
    </source>
</evidence>
<dbReference type="InterPro" id="IPR038354">
    <property type="entry name" value="VKOR_sf"/>
</dbReference>
<organism evidence="12 13">
    <name type="scientific">Kribbella yunnanensis</name>
    <dbReference type="NCBI Taxonomy" id="190194"/>
    <lineage>
        <taxon>Bacteria</taxon>
        <taxon>Bacillati</taxon>
        <taxon>Actinomycetota</taxon>
        <taxon>Actinomycetes</taxon>
        <taxon>Propionibacteriales</taxon>
        <taxon>Kribbellaceae</taxon>
        <taxon>Kribbella</taxon>
    </lineage>
</organism>
<dbReference type="InterPro" id="IPR012932">
    <property type="entry name" value="VKOR"/>
</dbReference>
<evidence type="ECO:0000256" key="8">
    <source>
        <dbReference type="ARBA" id="ARBA00023157"/>
    </source>
</evidence>
<dbReference type="PANTHER" id="PTHR34573:SF1">
    <property type="entry name" value="VITAMIN K EPOXIDE REDUCTASE DOMAIN-CONTAINING PROTEIN"/>
    <property type="match status" value="1"/>
</dbReference>
<comment type="caution">
    <text evidence="12">The sequence shown here is derived from an EMBL/GenBank/DDBJ whole genome shotgun (WGS) entry which is preliminary data.</text>
</comment>
<keyword evidence="4" id="KW-0874">Quinone</keyword>
<evidence type="ECO:0000259" key="11">
    <source>
        <dbReference type="SMART" id="SM00756"/>
    </source>
</evidence>
<evidence type="ECO:0000256" key="5">
    <source>
        <dbReference type="ARBA" id="ARBA00022989"/>
    </source>
</evidence>
<accession>A0ABP4TUA3</accession>
<dbReference type="CDD" id="cd12918">
    <property type="entry name" value="VKOR_arc"/>
    <property type="match status" value="1"/>
</dbReference>
<feature type="transmembrane region" description="Helical" evidence="10">
    <location>
        <begin position="64"/>
        <end position="85"/>
    </location>
</feature>
<evidence type="ECO:0000313" key="12">
    <source>
        <dbReference type="EMBL" id="GAA1691905.1"/>
    </source>
</evidence>
<evidence type="ECO:0000256" key="3">
    <source>
        <dbReference type="ARBA" id="ARBA00022692"/>
    </source>
</evidence>
<proteinExistence type="inferred from homology"/>
<evidence type="ECO:0000256" key="4">
    <source>
        <dbReference type="ARBA" id="ARBA00022719"/>
    </source>
</evidence>
<dbReference type="Proteomes" id="UP001500280">
    <property type="component" value="Unassembled WGS sequence"/>
</dbReference>
<evidence type="ECO:0000256" key="7">
    <source>
        <dbReference type="ARBA" id="ARBA00023136"/>
    </source>
</evidence>
<keyword evidence="5 10" id="KW-1133">Transmembrane helix</keyword>
<keyword evidence="7 10" id="KW-0472">Membrane</keyword>
<keyword evidence="3 10" id="KW-0812">Transmembrane</keyword>
<evidence type="ECO:0000256" key="2">
    <source>
        <dbReference type="ARBA" id="ARBA00006214"/>
    </source>
</evidence>
<dbReference type="Gene3D" id="1.20.1440.130">
    <property type="entry name" value="VKOR domain"/>
    <property type="match status" value="1"/>
</dbReference>
<feature type="transmembrane region" description="Helical" evidence="10">
    <location>
        <begin position="12"/>
        <end position="34"/>
    </location>
</feature>
<evidence type="ECO:0000313" key="13">
    <source>
        <dbReference type="Proteomes" id="UP001500280"/>
    </source>
</evidence>
<dbReference type="SMART" id="SM00756">
    <property type="entry name" value="VKc"/>
    <property type="match status" value="1"/>
</dbReference>
<dbReference type="RefSeq" id="WP_344154290.1">
    <property type="nucleotide sequence ID" value="NZ_BAAANF010000015.1"/>
</dbReference>
<keyword evidence="8" id="KW-1015">Disulfide bond</keyword>
<keyword evidence="13" id="KW-1185">Reference proteome</keyword>
<evidence type="ECO:0000256" key="1">
    <source>
        <dbReference type="ARBA" id="ARBA00004141"/>
    </source>
</evidence>
<comment type="similarity">
    <text evidence="2">Belongs to the VKOR family.</text>
</comment>
<comment type="subcellular location">
    <subcellularLocation>
        <location evidence="1">Membrane</location>
        <topology evidence="1">Multi-pass membrane protein</topology>
    </subcellularLocation>
</comment>
<gene>
    <name evidence="12" type="ORF">GCM10009745_41610</name>
</gene>
<dbReference type="PANTHER" id="PTHR34573">
    <property type="entry name" value="VKC DOMAIN-CONTAINING PROTEIN"/>
    <property type="match status" value="1"/>
</dbReference>
<feature type="transmembrane region" description="Helical" evidence="10">
    <location>
        <begin position="122"/>
        <end position="149"/>
    </location>
</feature>
<name>A0ABP4TUA3_9ACTN</name>
<evidence type="ECO:0000256" key="10">
    <source>
        <dbReference type="SAM" id="Phobius"/>
    </source>
</evidence>
<dbReference type="Pfam" id="PF07884">
    <property type="entry name" value="VKOR"/>
    <property type="match status" value="1"/>
</dbReference>
<feature type="domain" description="Vitamin K epoxide reductase" evidence="11">
    <location>
        <begin position="11"/>
        <end position="147"/>
    </location>
</feature>
<keyword evidence="9" id="KW-0676">Redox-active center</keyword>
<reference evidence="13" key="1">
    <citation type="journal article" date="2019" name="Int. J. Syst. Evol. Microbiol.">
        <title>The Global Catalogue of Microorganisms (GCM) 10K type strain sequencing project: providing services to taxonomists for standard genome sequencing and annotation.</title>
        <authorList>
            <consortium name="The Broad Institute Genomics Platform"/>
            <consortium name="The Broad Institute Genome Sequencing Center for Infectious Disease"/>
            <person name="Wu L."/>
            <person name="Ma J."/>
        </authorList>
    </citation>
    <scope>NUCLEOTIDE SEQUENCE [LARGE SCALE GENOMIC DNA]</scope>
    <source>
        <strain evidence="13">JCM 14307</strain>
    </source>
</reference>
<keyword evidence="6" id="KW-0560">Oxidoreductase</keyword>
<feature type="transmembrane region" description="Helical" evidence="10">
    <location>
        <begin position="97"/>
        <end position="116"/>
    </location>
</feature>
<sequence length="154" mass="16467">MSTTTARGSSLGTIPWLTLAVSALGVLVSAYLTYEHFTAGTTLACPETGVVNCMKVTSSKYSELFGVPVAVLGLLFFIGMVVLSLPALWRTASPWPARARLAGVVVGVVFVLYLVWAELFRINAICLWCTVVHALTLILFALVVIRVALPPLEG</sequence>
<protein>
    <recommendedName>
        <fullName evidence="11">Vitamin K epoxide reductase domain-containing protein</fullName>
    </recommendedName>
</protein>
<dbReference type="EMBL" id="BAAANF010000015">
    <property type="protein sequence ID" value="GAA1691905.1"/>
    <property type="molecule type" value="Genomic_DNA"/>
</dbReference>
<evidence type="ECO:0000256" key="6">
    <source>
        <dbReference type="ARBA" id="ARBA00023002"/>
    </source>
</evidence>